<proteinExistence type="predicted"/>
<dbReference type="PANTHER" id="PTHR11748">
    <property type="entry name" value="D-LACTATE DEHYDROGENASE"/>
    <property type="match status" value="1"/>
</dbReference>
<feature type="non-terminal residue" evidence="2">
    <location>
        <position position="305"/>
    </location>
</feature>
<evidence type="ECO:0000259" key="1">
    <source>
        <dbReference type="PROSITE" id="PS51387"/>
    </source>
</evidence>
<gene>
    <name evidence="2" type="ORF">S12H4_16852</name>
</gene>
<dbReference type="GO" id="GO:0071949">
    <property type="term" value="F:FAD binding"/>
    <property type="evidence" value="ECO:0007669"/>
    <property type="project" value="InterPro"/>
</dbReference>
<dbReference type="Pfam" id="PF01565">
    <property type="entry name" value="FAD_binding_4"/>
    <property type="match status" value="1"/>
</dbReference>
<dbReference type="Gene3D" id="3.30.465.10">
    <property type="match status" value="1"/>
</dbReference>
<evidence type="ECO:0000313" key="2">
    <source>
        <dbReference type="EMBL" id="GAI81408.1"/>
    </source>
</evidence>
<comment type="caution">
    <text evidence="2">The sequence shown here is derived from an EMBL/GenBank/DDBJ whole genome shotgun (WGS) entry which is preliminary data.</text>
</comment>
<feature type="domain" description="FAD-binding PCMH-type" evidence="1">
    <location>
        <begin position="1"/>
        <end position="131"/>
    </location>
</feature>
<dbReference type="InterPro" id="IPR006094">
    <property type="entry name" value="Oxid_FAD_bind_N"/>
</dbReference>
<dbReference type="SUPFAM" id="SSF56176">
    <property type="entry name" value="FAD-binding/transporter-associated domain-like"/>
    <property type="match status" value="1"/>
</dbReference>
<protein>
    <recommendedName>
        <fullName evidence="1">FAD-binding PCMH-type domain-containing protein</fullName>
    </recommendedName>
</protein>
<reference evidence="2" key="1">
    <citation type="journal article" date="2014" name="Front. Microbiol.">
        <title>High frequency of phylogenetically diverse reductive dehalogenase-homologous genes in deep subseafloor sedimentary metagenomes.</title>
        <authorList>
            <person name="Kawai M."/>
            <person name="Futagami T."/>
            <person name="Toyoda A."/>
            <person name="Takaki Y."/>
            <person name="Nishi S."/>
            <person name="Hori S."/>
            <person name="Arai W."/>
            <person name="Tsubouchi T."/>
            <person name="Morono Y."/>
            <person name="Uchiyama I."/>
            <person name="Ito T."/>
            <person name="Fujiyama A."/>
            <person name="Inagaki F."/>
            <person name="Takami H."/>
        </authorList>
    </citation>
    <scope>NUCLEOTIDE SEQUENCE</scope>
    <source>
        <strain evidence="2">Expedition CK06-06</strain>
    </source>
</reference>
<dbReference type="EMBL" id="BARW01008182">
    <property type="protein sequence ID" value="GAI81408.1"/>
    <property type="molecule type" value="Genomic_DNA"/>
</dbReference>
<dbReference type="AlphaFoldDB" id="X1RL97"/>
<sequence>MDQILNIDEENMTITIQPYVNFPRLQTETMKRGLWNGGTPLSASTSGVLSNILFNGIWQSSFAYGPGWRSIHSLKVVLSNGDILDVGSSALPRAGKSWWQGPGPDLKGIFEFIHYGALGVITEATLKLYPWVGGDWNPVEEEYDKPRLPENHRIFYIEFPSWASMSKAMYEISHEGIGTHLDSAMDAWNCYFTTPHQEESERLFREKFFPQYFIYVVLAGISSSRQLDYEERVLRRIVAETKGKFREDLREILTDWQGEAFRSGNSPRMLRHGGYSMCRLSSSQIETQEYFDKVHRDILARHDHY</sequence>
<organism evidence="2">
    <name type="scientific">marine sediment metagenome</name>
    <dbReference type="NCBI Taxonomy" id="412755"/>
    <lineage>
        <taxon>unclassified sequences</taxon>
        <taxon>metagenomes</taxon>
        <taxon>ecological metagenomes</taxon>
    </lineage>
</organism>
<name>X1RL97_9ZZZZ</name>
<dbReference type="PROSITE" id="PS51387">
    <property type="entry name" value="FAD_PCMH"/>
    <property type="match status" value="1"/>
</dbReference>
<dbReference type="InterPro" id="IPR016166">
    <property type="entry name" value="FAD-bd_PCMH"/>
</dbReference>
<dbReference type="InterPro" id="IPR016169">
    <property type="entry name" value="FAD-bd_PCMH_sub2"/>
</dbReference>
<dbReference type="InterPro" id="IPR036318">
    <property type="entry name" value="FAD-bd_PCMH-like_sf"/>
</dbReference>
<accession>X1RL97</accession>